<name>A0A2K9NND2_BACTC</name>
<dbReference type="OrthoDB" id="5295146at2"/>
<organism evidence="2 3">
    <name type="scientific">Bacteriovorax stolpii</name>
    <name type="common">Bdellovibrio stolpii</name>
    <dbReference type="NCBI Taxonomy" id="960"/>
    <lineage>
        <taxon>Bacteria</taxon>
        <taxon>Pseudomonadati</taxon>
        <taxon>Bdellovibrionota</taxon>
        <taxon>Bacteriovoracia</taxon>
        <taxon>Bacteriovoracales</taxon>
        <taxon>Bacteriovoracaceae</taxon>
        <taxon>Bacteriovorax</taxon>
    </lineage>
</organism>
<gene>
    <name evidence="2" type="ORF">C0V70_00230</name>
</gene>
<dbReference type="EMBL" id="CP025704">
    <property type="protein sequence ID" value="AUN96555.1"/>
    <property type="molecule type" value="Genomic_DNA"/>
</dbReference>
<dbReference type="PANTHER" id="PTHR48027">
    <property type="entry name" value="HETEROGENEOUS NUCLEAR RIBONUCLEOPROTEIN 87F-RELATED"/>
    <property type="match status" value="1"/>
</dbReference>
<dbReference type="SUPFAM" id="SSF54928">
    <property type="entry name" value="RNA-binding domain, RBD"/>
    <property type="match status" value="1"/>
</dbReference>
<dbReference type="SMART" id="SM00361">
    <property type="entry name" value="RRM_1"/>
    <property type="match status" value="1"/>
</dbReference>
<dbReference type="Pfam" id="PF00076">
    <property type="entry name" value="RRM_1"/>
    <property type="match status" value="1"/>
</dbReference>
<accession>A0A2K9NND2</accession>
<proteinExistence type="predicted"/>
<protein>
    <submittedName>
        <fullName evidence="2">RNA-binding protein</fullName>
    </submittedName>
</protein>
<dbReference type="PROSITE" id="PS50102">
    <property type="entry name" value="RRM"/>
    <property type="match status" value="1"/>
</dbReference>
<dbReference type="Gene3D" id="3.30.70.330">
    <property type="match status" value="1"/>
</dbReference>
<reference evidence="2 3" key="1">
    <citation type="submission" date="2018-01" db="EMBL/GenBank/DDBJ databases">
        <title>Complete genome sequence of Bacteriovorax stolpii DSM12778.</title>
        <authorList>
            <person name="Tang B."/>
            <person name="Chang J."/>
        </authorList>
    </citation>
    <scope>NUCLEOTIDE SEQUENCE [LARGE SCALE GENOMIC DNA]</scope>
    <source>
        <strain evidence="2 3">DSM 12778</strain>
    </source>
</reference>
<keyword evidence="1" id="KW-0694">RNA-binding</keyword>
<evidence type="ECO:0000256" key="1">
    <source>
        <dbReference type="ARBA" id="ARBA00022884"/>
    </source>
</evidence>
<dbReference type="InterPro" id="IPR035979">
    <property type="entry name" value="RBD_domain_sf"/>
</dbReference>
<dbReference type="InterPro" id="IPR003954">
    <property type="entry name" value="RRM_euk-type"/>
</dbReference>
<evidence type="ECO:0000313" key="2">
    <source>
        <dbReference type="EMBL" id="AUN96555.1"/>
    </source>
</evidence>
<keyword evidence="3" id="KW-1185">Reference proteome</keyword>
<dbReference type="InterPro" id="IPR052462">
    <property type="entry name" value="SLIRP/GR-RBP-like"/>
</dbReference>
<dbReference type="KEGG" id="bsto:C0V70_00230"/>
<dbReference type="InterPro" id="IPR000504">
    <property type="entry name" value="RRM_dom"/>
</dbReference>
<sequence length="85" mass="9427">MPQKIYVGNLPKNIGNEVLTEKFSKYGHVCSAKIIKDRETNLSMGFGFVEMESPEEAERAIVNLNGSVFNGRSISVVEAKKSLLH</sequence>
<dbReference type="RefSeq" id="WP_102241850.1">
    <property type="nucleotide sequence ID" value="NZ_CP025704.1"/>
</dbReference>
<dbReference type="Proteomes" id="UP000235584">
    <property type="component" value="Chromosome"/>
</dbReference>
<evidence type="ECO:0000313" key="3">
    <source>
        <dbReference type="Proteomes" id="UP000235584"/>
    </source>
</evidence>
<dbReference type="SMART" id="SM00360">
    <property type="entry name" value="RRM"/>
    <property type="match status" value="1"/>
</dbReference>
<dbReference type="GO" id="GO:0003723">
    <property type="term" value="F:RNA binding"/>
    <property type="evidence" value="ECO:0007669"/>
    <property type="project" value="UniProtKB-KW"/>
</dbReference>
<dbReference type="AlphaFoldDB" id="A0A2K9NND2"/>
<dbReference type="InterPro" id="IPR012677">
    <property type="entry name" value="Nucleotide-bd_a/b_plait_sf"/>
</dbReference>